<dbReference type="EC" id="2.3.1.108" evidence="3"/>
<reference evidence="5" key="1">
    <citation type="journal article" date="2013" name="BMC Genomics">
        <title>Unscrambling butterfly oogenesis.</title>
        <authorList>
            <person name="Carter J.M."/>
            <person name="Baker S.C."/>
            <person name="Pink R."/>
            <person name="Carter D.R."/>
            <person name="Collins A."/>
            <person name="Tomlin J."/>
            <person name="Gibbs M."/>
            <person name="Breuker C.J."/>
        </authorList>
    </citation>
    <scope>NUCLEOTIDE SEQUENCE</scope>
    <source>
        <tissue evidence="5">Ovary</tissue>
    </source>
</reference>
<dbReference type="GO" id="GO:0019799">
    <property type="term" value="F:tubulin N-acetyltransferase activity"/>
    <property type="evidence" value="ECO:0007669"/>
    <property type="project" value="UniProtKB-UniRule"/>
</dbReference>
<evidence type="ECO:0000256" key="1">
    <source>
        <dbReference type="ARBA" id="ARBA00022679"/>
    </source>
</evidence>
<dbReference type="InterPro" id="IPR038746">
    <property type="entry name" value="Atat"/>
</dbReference>
<proteinExistence type="inferred from homology"/>
<dbReference type="CDD" id="cd04301">
    <property type="entry name" value="NAT_SF"/>
    <property type="match status" value="1"/>
</dbReference>
<evidence type="ECO:0000313" key="5">
    <source>
        <dbReference type="EMBL" id="JAA78357.1"/>
    </source>
</evidence>
<dbReference type="GO" id="GO:0048666">
    <property type="term" value="P:neuron development"/>
    <property type="evidence" value="ECO:0007669"/>
    <property type="project" value="UniProtKB-UniRule"/>
</dbReference>
<evidence type="ECO:0000259" key="4">
    <source>
        <dbReference type="PROSITE" id="PS51730"/>
    </source>
</evidence>
<reference evidence="5" key="2">
    <citation type="submission" date="2013-05" db="EMBL/GenBank/DDBJ databases">
        <authorList>
            <person name="Carter J.-M."/>
            <person name="Baker S.C."/>
            <person name="Pink R."/>
            <person name="Carter D.R.F."/>
            <person name="Collins A."/>
            <person name="Tomlin J."/>
            <person name="Gibbs M."/>
            <person name="Breuker C.J."/>
        </authorList>
    </citation>
    <scope>NUCLEOTIDE SEQUENCE</scope>
    <source>
        <tissue evidence="5">Ovary</tissue>
    </source>
</reference>
<name>S4PS37_9NEOP</name>
<evidence type="ECO:0000256" key="3">
    <source>
        <dbReference type="HAMAP-Rule" id="MF_03130"/>
    </source>
</evidence>
<dbReference type="PANTHER" id="PTHR12327:SF0">
    <property type="entry name" value="ALPHA-TUBULIN N-ACETYLTRANSFERASE 1"/>
    <property type="match status" value="1"/>
</dbReference>
<dbReference type="GeneID" id="120636001"/>
<feature type="domain" description="N-acetyltransferase" evidence="4">
    <location>
        <begin position="1"/>
        <end position="188"/>
    </location>
</feature>
<sequence length="251" mass="28329">MDFIVPVNEMLTDKITKLNNTLIPPGFHGDVRSVRIMQETLSKLIDRLGEQSSTAQNLNRVITTAEKLRNSPDLILYILKDASAKGGKGELIGLLKVGWKHLFLFDEQDKVRQVEPLCVLDFFVLPDYQRHGYGKVLFDHMLKDLNATPKELAIDGPSPKMEQFLRKNYGIQRLIRQNTNFAISPDFFTAFAETKSGRSTPVVTTSVGRFAAPKPQSVIANVIHGDSGYQETSNGFYRCRQMSRQDSLQHT</sequence>
<protein>
    <recommendedName>
        <fullName evidence="3">Alpha-tubulin N-acetyltransferase</fullName>
        <shortName evidence="3">Alpha-TAT</shortName>
        <shortName evidence="3">TAT</shortName>
        <ecNumber evidence="3">2.3.1.108</ecNumber>
    </recommendedName>
    <alternativeName>
        <fullName evidence="3">Acetyltransferase mec-17 homolog</fullName>
    </alternativeName>
</protein>
<dbReference type="AlphaFoldDB" id="S4PS37"/>
<comment type="similarity">
    <text evidence="3">Belongs to the acetyltransferase ATAT1 family.</text>
</comment>
<feature type="binding site" evidence="3">
    <location>
        <begin position="122"/>
        <end position="135"/>
    </location>
    <ligand>
        <name>acetyl-CoA</name>
        <dbReference type="ChEBI" id="CHEBI:57288"/>
    </ligand>
</feature>
<dbReference type="Pfam" id="PF05301">
    <property type="entry name" value="Acetyltransf_16"/>
    <property type="match status" value="1"/>
</dbReference>
<keyword evidence="2 3" id="KW-0012">Acyltransferase</keyword>
<organism evidence="5">
    <name type="scientific">Pararge aegeria</name>
    <name type="common">speckled wood butterfly</name>
    <dbReference type="NCBI Taxonomy" id="116150"/>
    <lineage>
        <taxon>Eukaryota</taxon>
        <taxon>Metazoa</taxon>
        <taxon>Ecdysozoa</taxon>
        <taxon>Arthropoda</taxon>
        <taxon>Hexapoda</taxon>
        <taxon>Insecta</taxon>
        <taxon>Pterygota</taxon>
        <taxon>Neoptera</taxon>
        <taxon>Endopterygota</taxon>
        <taxon>Lepidoptera</taxon>
        <taxon>Glossata</taxon>
        <taxon>Ditrysia</taxon>
        <taxon>Papilionoidea</taxon>
        <taxon>Nymphalidae</taxon>
        <taxon>Satyrinae</taxon>
        <taxon>Satyrini</taxon>
        <taxon>Parargina</taxon>
        <taxon>Pararge</taxon>
    </lineage>
</organism>
<dbReference type="PANTHER" id="PTHR12327">
    <property type="entry name" value="ALPHA-TUBULIN N-ACETYLTRANSFERASE 1"/>
    <property type="match status" value="1"/>
</dbReference>
<dbReference type="PROSITE" id="PS51730">
    <property type="entry name" value="GNAT_ATAT"/>
    <property type="match status" value="1"/>
</dbReference>
<dbReference type="GO" id="GO:0070507">
    <property type="term" value="P:regulation of microtubule cytoskeleton organization"/>
    <property type="evidence" value="ECO:0007669"/>
    <property type="project" value="UniProtKB-UniRule"/>
</dbReference>
<feature type="site" description="Crucial for catalytic activity" evidence="3">
    <location>
        <position position="56"/>
    </location>
</feature>
<dbReference type="SUPFAM" id="SSF55729">
    <property type="entry name" value="Acyl-CoA N-acyltransferases (Nat)"/>
    <property type="match status" value="1"/>
</dbReference>
<keyword evidence="1 3" id="KW-0808">Transferase</keyword>
<comment type="catalytic activity">
    <reaction evidence="3">
        <text>L-lysyl-[alpha-tubulin] + acetyl-CoA = N(6)-acetyl-L-lysyl-[alpha-tubulin] + CoA + H(+)</text>
        <dbReference type="Rhea" id="RHEA:15277"/>
        <dbReference type="Rhea" id="RHEA-COMP:11278"/>
        <dbReference type="Rhea" id="RHEA-COMP:11279"/>
        <dbReference type="ChEBI" id="CHEBI:15378"/>
        <dbReference type="ChEBI" id="CHEBI:29969"/>
        <dbReference type="ChEBI" id="CHEBI:57287"/>
        <dbReference type="ChEBI" id="CHEBI:57288"/>
        <dbReference type="ChEBI" id="CHEBI:61930"/>
        <dbReference type="EC" id="2.3.1.108"/>
    </reaction>
</comment>
<dbReference type="HAMAP" id="MF_03130">
    <property type="entry name" value="mec17"/>
    <property type="match status" value="1"/>
</dbReference>
<dbReference type="RefSeq" id="XP_039763162.1">
    <property type="nucleotide sequence ID" value="XM_039907228.1"/>
</dbReference>
<comment type="function">
    <text evidence="3">Specifically acetylates 'Lys-40' in alpha-tubulin on the lumenal side of microtubules. Promotes microtubule destabilization and accelerates microtubule dynamics; this activity may be independent of acetylation activity. Acetylates alpha-tubulin with a slow enzymatic rate, due to a catalytic site that is not optimized for acetyl transfer. Enters the microtubule through each end and diffuses quickly throughout the lumen of microtubules. Acetylates only long/old microtubules because of its slow acetylation rate since it does not have time to act on dynamically unstable microtubules before the enzyme is released.</text>
</comment>
<feature type="binding site" evidence="3">
    <location>
        <begin position="158"/>
        <end position="167"/>
    </location>
    <ligand>
        <name>acetyl-CoA</name>
        <dbReference type="ChEBI" id="CHEBI:57288"/>
    </ligand>
</feature>
<dbReference type="InterPro" id="IPR007965">
    <property type="entry name" value="GNAT_ATAT"/>
</dbReference>
<dbReference type="Gene3D" id="3.40.630.30">
    <property type="match status" value="1"/>
</dbReference>
<dbReference type="EMBL" id="GAIX01014203">
    <property type="protein sequence ID" value="JAA78357.1"/>
    <property type="molecule type" value="Transcribed_RNA"/>
</dbReference>
<dbReference type="GO" id="GO:0005874">
    <property type="term" value="C:microtubule"/>
    <property type="evidence" value="ECO:0007669"/>
    <property type="project" value="InterPro"/>
</dbReference>
<accession>S4PS37</accession>
<dbReference type="InterPro" id="IPR016181">
    <property type="entry name" value="Acyl_CoA_acyltransferase"/>
</dbReference>
<evidence type="ECO:0000256" key="2">
    <source>
        <dbReference type="ARBA" id="ARBA00023315"/>
    </source>
</evidence>